<dbReference type="PANTHER" id="PTHR37437">
    <property type="entry name" value="LIPOCALIN-RELATED PROTEIN-RELATED"/>
    <property type="match status" value="1"/>
</dbReference>
<sequence length="105" mass="12214">GPEPGEMLYMTGHRSDNCPYFPVKMGGLNRQGEYEYIVFSQPLKYPSMVLARDLNKFEQKYQQEVYKFLEKYGYLSPITALNTRLHFENATACAQISQPYDQMTP</sequence>
<dbReference type="InterPro" id="IPR056868">
    <property type="entry name" value="Lipocalin_dom_nem"/>
</dbReference>
<evidence type="ECO:0000259" key="1">
    <source>
        <dbReference type="Pfam" id="PF24976"/>
    </source>
</evidence>
<protein>
    <submittedName>
        <fullName evidence="2">LiPocalin protein variant 1b</fullName>
    </submittedName>
</protein>
<dbReference type="Proteomes" id="UP001331761">
    <property type="component" value="Unassembled WGS sequence"/>
</dbReference>
<reference evidence="2 3" key="1">
    <citation type="submission" date="2019-10" db="EMBL/GenBank/DDBJ databases">
        <title>Assembly and Annotation for the nematode Trichostrongylus colubriformis.</title>
        <authorList>
            <person name="Martin J."/>
        </authorList>
    </citation>
    <scope>NUCLEOTIDE SEQUENCE [LARGE SCALE GENOMIC DNA]</scope>
    <source>
        <strain evidence="2">G859</strain>
        <tissue evidence="2">Whole worm</tissue>
    </source>
</reference>
<accession>A0AAN8ICG4</accession>
<gene>
    <name evidence="2" type="ORF">GCK32_013272</name>
</gene>
<evidence type="ECO:0000313" key="2">
    <source>
        <dbReference type="EMBL" id="KAK5969254.1"/>
    </source>
</evidence>
<feature type="domain" description="Lipocalin" evidence="1">
    <location>
        <begin position="14"/>
        <end position="97"/>
    </location>
</feature>
<dbReference type="PANTHER" id="PTHR37437:SF2">
    <property type="entry name" value="LIPOCLN_CYTOSOLIC_FA-BD_DOM DOMAIN-CONTAINING PROTEIN"/>
    <property type="match status" value="1"/>
</dbReference>
<organism evidence="2 3">
    <name type="scientific">Trichostrongylus colubriformis</name>
    <name type="common">Black scour worm</name>
    <dbReference type="NCBI Taxonomy" id="6319"/>
    <lineage>
        <taxon>Eukaryota</taxon>
        <taxon>Metazoa</taxon>
        <taxon>Ecdysozoa</taxon>
        <taxon>Nematoda</taxon>
        <taxon>Chromadorea</taxon>
        <taxon>Rhabditida</taxon>
        <taxon>Rhabditina</taxon>
        <taxon>Rhabditomorpha</taxon>
        <taxon>Strongyloidea</taxon>
        <taxon>Trichostrongylidae</taxon>
        <taxon>Trichostrongylus</taxon>
    </lineage>
</organism>
<dbReference type="Pfam" id="PF24976">
    <property type="entry name" value="Lipocalin_10"/>
    <property type="match status" value="1"/>
</dbReference>
<proteinExistence type="predicted"/>
<dbReference type="AlphaFoldDB" id="A0AAN8ICG4"/>
<keyword evidence="3" id="KW-1185">Reference proteome</keyword>
<name>A0AAN8ICG4_TRICO</name>
<dbReference type="EMBL" id="WIXE01020391">
    <property type="protein sequence ID" value="KAK5969254.1"/>
    <property type="molecule type" value="Genomic_DNA"/>
</dbReference>
<feature type="non-terminal residue" evidence="2">
    <location>
        <position position="1"/>
    </location>
</feature>
<evidence type="ECO:0000313" key="3">
    <source>
        <dbReference type="Proteomes" id="UP001331761"/>
    </source>
</evidence>
<comment type="caution">
    <text evidence="2">The sequence shown here is derived from an EMBL/GenBank/DDBJ whole genome shotgun (WGS) entry which is preliminary data.</text>
</comment>